<sequence length="29" mass="3452">MKVSLTIHTELYSQTDIFCFLIMFLDLQT</sequence>
<proteinExistence type="predicted"/>
<evidence type="ECO:0000313" key="1">
    <source>
        <dbReference type="EMBL" id="JAH43977.1"/>
    </source>
</evidence>
<reference evidence="1" key="1">
    <citation type="submission" date="2014-11" db="EMBL/GenBank/DDBJ databases">
        <authorList>
            <person name="Amaro Gonzalez C."/>
        </authorList>
    </citation>
    <scope>NUCLEOTIDE SEQUENCE</scope>
</reference>
<name>A0A0E9SRV0_ANGAN</name>
<dbReference type="AlphaFoldDB" id="A0A0E9SRV0"/>
<organism evidence="1">
    <name type="scientific">Anguilla anguilla</name>
    <name type="common">European freshwater eel</name>
    <name type="synonym">Muraena anguilla</name>
    <dbReference type="NCBI Taxonomy" id="7936"/>
    <lineage>
        <taxon>Eukaryota</taxon>
        <taxon>Metazoa</taxon>
        <taxon>Chordata</taxon>
        <taxon>Craniata</taxon>
        <taxon>Vertebrata</taxon>
        <taxon>Euteleostomi</taxon>
        <taxon>Actinopterygii</taxon>
        <taxon>Neopterygii</taxon>
        <taxon>Teleostei</taxon>
        <taxon>Anguilliformes</taxon>
        <taxon>Anguillidae</taxon>
        <taxon>Anguilla</taxon>
    </lineage>
</organism>
<protein>
    <submittedName>
        <fullName evidence="1">Uncharacterized protein</fullName>
    </submittedName>
</protein>
<dbReference type="EMBL" id="GBXM01064600">
    <property type="protein sequence ID" value="JAH43977.1"/>
    <property type="molecule type" value="Transcribed_RNA"/>
</dbReference>
<accession>A0A0E9SRV0</accession>
<reference evidence="1" key="2">
    <citation type="journal article" date="2015" name="Fish Shellfish Immunol.">
        <title>Early steps in the European eel (Anguilla anguilla)-Vibrio vulnificus interaction in the gills: Role of the RtxA13 toxin.</title>
        <authorList>
            <person name="Callol A."/>
            <person name="Pajuelo D."/>
            <person name="Ebbesson L."/>
            <person name="Teles M."/>
            <person name="MacKenzie S."/>
            <person name="Amaro C."/>
        </authorList>
    </citation>
    <scope>NUCLEOTIDE SEQUENCE</scope>
</reference>